<organism evidence="8 9">
    <name type="scientific">Flavobacterium chungbukense</name>
    <dbReference type="NCBI Taxonomy" id="877464"/>
    <lineage>
        <taxon>Bacteria</taxon>
        <taxon>Pseudomonadati</taxon>
        <taxon>Bacteroidota</taxon>
        <taxon>Flavobacteriia</taxon>
        <taxon>Flavobacteriales</taxon>
        <taxon>Flavobacteriaceae</taxon>
        <taxon>Flavobacterium</taxon>
    </lineage>
</organism>
<evidence type="ECO:0000256" key="2">
    <source>
        <dbReference type="ARBA" id="ARBA00006676"/>
    </source>
</evidence>
<dbReference type="SUPFAM" id="SSF51556">
    <property type="entry name" value="Metallo-dependent hydrolases"/>
    <property type="match status" value="1"/>
</dbReference>
<evidence type="ECO:0000256" key="3">
    <source>
        <dbReference type="ARBA" id="ARBA00012784"/>
    </source>
</evidence>
<evidence type="ECO:0000313" key="9">
    <source>
        <dbReference type="Proteomes" id="UP001501333"/>
    </source>
</evidence>
<comment type="caution">
    <text evidence="8">The sequence shown here is derived from an EMBL/GenBank/DDBJ whole genome shotgun (WGS) entry which is preliminary data.</text>
</comment>
<evidence type="ECO:0000259" key="7">
    <source>
        <dbReference type="Pfam" id="PF00962"/>
    </source>
</evidence>
<dbReference type="Gene3D" id="3.20.20.140">
    <property type="entry name" value="Metal-dependent hydrolases"/>
    <property type="match status" value="1"/>
</dbReference>
<protein>
    <recommendedName>
        <fullName evidence="3">adenosine deaminase</fullName>
        <ecNumber evidence="3">3.5.4.4</ecNumber>
    </recommendedName>
</protein>
<name>A0ABP7XQN6_9FLAO</name>
<keyword evidence="5" id="KW-0378">Hydrolase</keyword>
<dbReference type="InterPro" id="IPR006330">
    <property type="entry name" value="Ado/ade_deaminase"/>
</dbReference>
<evidence type="ECO:0000256" key="6">
    <source>
        <dbReference type="ARBA" id="ARBA00022833"/>
    </source>
</evidence>
<dbReference type="PANTHER" id="PTHR11409">
    <property type="entry name" value="ADENOSINE DEAMINASE"/>
    <property type="match status" value="1"/>
</dbReference>
<evidence type="ECO:0000313" key="8">
    <source>
        <dbReference type="EMBL" id="GAA4123473.1"/>
    </source>
</evidence>
<comment type="cofactor">
    <cofactor evidence="1">
        <name>Zn(2+)</name>
        <dbReference type="ChEBI" id="CHEBI:29105"/>
    </cofactor>
</comment>
<evidence type="ECO:0000256" key="4">
    <source>
        <dbReference type="ARBA" id="ARBA00022723"/>
    </source>
</evidence>
<sequence>MTRIITLFCIFIAQIGFSQSAESYLEKIRNNEALLTAFFQQMPKGGDLHHHFSGSVYAEPLLERAIAEDFYLNLETMAVSKTKPANGNWQTFSSIKNDGKLDYYQQQIMQTWSVKDYNGSVPSDDQFFDSFMKFEPTIKGHFAEGMLELKKRAIAENVSYIETQLSTIPCDMNVSDLSDFNTKLRQAATQKDEKAVLKLLDELYKSLQKKDAKKYADDFNNNFLAKLHKDLKIDDERFTMRYQNFVLRFMEPVDLFKNLTIAFISSNESKLTAGVNIVSPEHGENSMKDYWLHMVMFKYCHSKFPNVKYTLHAGELTLGLVQPEELTWHINDAIYIAGANRIGHGVDIAYESNSYDLLKYMAKNNIPIEINLVSNEFILKVKENRHPFTLYKEFNVPIVISTDDAGILRSNMTEQYVLLAKRYPDVNYETIKKYVYNSINYSFIQDESVKKQLIKDLDNRFKTFEAKFSKN</sequence>
<gene>
    <name evidence="8" type="ORF">GCM10022250_07190</name>
</gene>
<dbReference type="RefSeq" id="WP_229351794.1">
    <property type="nucleotide sequence ID" value="NZ_BAABAO010000003.1"/>
</dbReference>
<proteinExistence type="inferred from homology"/>
<dbReference type="Proteomes" id="UP001501333">
    <property type="component" value="Unassembled WGS sequence"/>
</dbReference>
<dbReference type="PANTHER" id="PTHR11409:SF43">
    <property type="entry name" value="ADENOSINE DEAMINASE"/>
    <property type="match status" value="1"/>
</dbReference>
<keyword evidence="6" id="KW-0862">Zinc</keyword>
<reference evidence="9" key="1">
    <citation type="journal article" date="2019" name="Int. J. Syst. Evol. Microbiol.">
        <title>The Global Catalogue of Microorganisms (GCM) 10K type strain sequencing project: providing services to taxonomists for standard genome sequencing and annotation.</title>
        <authorList>
            <consortium name="The Broad Institute Genomics Platform"/>
            <consortium name="The Broad Institute Genome Sequencing Center for Infectious Disease"/>
            <person name="Wu L."/>
            <person name="Ma J."/>
        </authorList>
    </citation>
    <scope>NUCLEOTIDE SEQUENCE [LARGE SCALE GENOMIC DNA]</scope>
    <source>
        <strain evidence="9">JCM 17386</strain>
    </source>
</reference>
<dbReference type="InterPro" id="IPR001365">
    <property type="entry name" value="A_deaminase_dom"/>
</dbReference>
<dbReference type="EC" id="3.5.4.4" evidence="3"/>
<feature type="domain" description="Adenosine deaminase" evidence="7">
    <location>
        <begin position="274"/>
        <end position="458"/>
    </location>
</feature>
<dbReference type="InterPro" id="IPR032466">
    <property type="entry name" value="Metal_Hydrolase"/>
</dbReference>
<dbReference type="Pfam" id="PF00962">
    <property type="entry name" value="A_deaminase"/>
    <property type="match status" value="1"/>
</dbReference>
<dbReference type="EMBL" id="BAABAO010000003">
    <property type="protein sequence ID" value="GAA4123473.1"/>
    <property type="molecule type" value="Genomic_DNA"/>
</dbReference>
<keyword evidence="9" id="KW-1185">Reference proteome</keyword>
<keyword evidence="4" id="KW-0479">Metal-binding</keyword>
<evidence type="ECO:0000256" key="5">
    <source>
        <dbReference type="ARBA" id="ARBA00022801"/>
    </source>
</evidence>
<accession>A0ABP7XQN6</accession>
<evidence type="ECO:0000256" key="1">
    <source>
        <dbReference type="ARBA" id="ARBA00001947"/>
    </source>
</evidence>
<comment type="similarity">
    <text evidence="2">Belongs to the metallo-dependent hydrolases superfamily. Adenosine and AMP deaminases family.</text>
</comment>